<sequence>MRIELKKIEINERLSDETCCFSADLYINGRNVGIAYNRGNGCPTDYYATTPEGKEQILKAEDYCKTLPPIKSGEHTYEMDLEFYIDNLLNSHVKQQSQKKMQKRFKDHIVIGNDRDVGYRYVNIQTPIEATLKSESGRAYIKTVLETLKEQLESGDQVLNDNIPTNIFKAAGFGENQYLDNDLQLATKARKQSKSIGKKM</sequence>
<dbReference type="Proteomes" id="UP000322362">
    <property type="component" value="Unassembled WGS sequence"/>
</dbReference>
<dbReference type="RefSeq" id="WP_148918204.1">
    <property type="nucleotide sequence ID" value="NZ_VTAV01000002.1"/>
</dbReference>
<proteinExistence type="predicted"/>
<comment type="caution">
    <text evidence="1">The sequence shown here is derived from an EMBL/GenBank/DDBJ whole genome shotgun (WGS) entry which is preliminary data.</text>
</comment>
<reference evidence="1 2" key="1">
    <citation type="submission" date="2019-08" db="EMBL/GenBank/DDBJ databases">
        <title>Phlebobacter frassis gen. nov. sp. nov., a new member of family Sphingobacteriaceae isolated from sand fly rearing media.</title>
        <authorList>
            <person name="Kakumanu M.L."/>
            <person name="Marayati B.F."/>
            <person name="Wada-Katsumata A."/>
            <person name="Wasserberg G."/>
            <person name="Schal C."/>
            <person name="Apperson C.S."/>
            <person name="Ponnusamy L."/>
        </authorList>
    </citation>
    <scope>NUCLEOTIDE SEQUENCE [LARGE SCALE GENOMIC DNA]</scope>
    <source>
        <strain evidence="1 2">SSI9</strain>
    </source>
</reference>
<dbReference type="AlphaFoldDB" id="A0A5D4HB88"/>
<organism evidence="1 2">
    <name type="scientific">Sphingobacterium phlebotomi</name>
    <dbReference type="NCBI Taxonomy" id="2605433"/>
    <lineage>
        <taxon>Bacteria</taxon>
        <taxon>Pseudomonadati</taxon>
        <taxon>Bacteroidota</taxon>
        <taxon>Sphingobacteriia</taxon>
        <taxon>Sphingobacteriales</taxon>
        <taxon>Sphingobacteriaceae</taxon>
        <taxon>Sphingobacterium</taxon>
    </lineage>
</organism>
<evidence type="ECO:0000313" key="2">
    <source>
        <dbReference type="Proteomes" id="UP000322362"/>
    </source>
</evidence>
<accession>A0A5D4HB88</accession>
<gene>
    <name evidence="1" type="ORF">FXV77_05515</name>
</gene>
<dbReference type="EMBL" id="VTAV01000002">
    <property type="protein sequence ID" value="TYR37463.1"/>
    <property type="molecule type" value="Genomic_DNA"/>
</dbReference>
<keyword evidence="2" id="KW-1185">Reference proteome</keyword>
<evidence type="ECO:0000313" key="1">
    <source>
        <dbReference type="EMBL" id="TYR37463.1"/>
    </source>
</evidence>
<name>A0A5D4HB88_9SPHI</name>
<protein>
    <submittedName>
        <fullName evidence="1">Uncharacterized protein</fullName>
    </submittedName>
</protein>